<dbReference type="RefSeq" id="WP_273578444.1">
    <property type="nucleotide sequence ID" value="NZ_JAQRFO010000003.1"/>
</dbReference>
<gene>
    <name evidence="2" type="ORF">PSI22_02660</name>
</gene>
<protein>
    <submittedName>
        <fullName evidence="2">Uncharacterized protein</fullName>
    </submittedName>
</protein>
<evidence type="ECO:0000313" key="3">
    <source>
        <dbReference type="Proteomes" id="UP001214757"/>
    </source>
</evidence>
<accession>A0ABT5M0T1</accession>
<proteinExistence type="predicted"/>
<dbReference type="Proteomes" id="UP001214757">
    <property type="component" value="Unassembled WGS sequence"/>
</dbReference>
<comment type="caution">
    <text evidence="2">The sequence shown here is derived from an EMBL/GenBank/DDBJ whole genome shotgun (WGS) entry which is preliminary data.</text>
</comment>
<sequence length="281" mass="33281">MNIKEINIYLSKLISNPKYSIKMYENPNKFMDIYHISQSSRDILIDFFRKNGSKFVNSSILQKTKRMDGLIMSLPNLYNYLNKDNFELEFEKYLINIDFNNEVKKNPIIESTFFCEHIIQKTGDDLLRTIALYEKEKNNLLIDLQEKIFNIEVELSKDIKYDAIEKIFIVSNPTIRIKEFNTNIKSLLSLIEKENFREELNKKMEKVKTNIVFYRRDRTRKITSLSIGNIINYIILTCKTPISACKLFEKINKQYILDRESFSTTLKTLSSKNLISLSNQR</sequence>
<evidence type="ECO:0000256" key="1">
    <source>
        <dbReference type="SAM" id="Coils"/>
    </source>
</evidence>
<organism evidence="2 3">
    <name type="scientific">Xenorhabdus aichiensis</name>
    <dbReference type="NCBI Taxonomy" id="3025874"/>
    <lineage>
        <taxon>Bacteria</taxon>
        <taxon>Pseudomonadati</taxon>
        <taxon>Pseudomonadota</taxon>
        <taxon>Gammaproteobacteria</taxon>
        <taxon>Enterobacterales</taxon>
        <taxon>Morganellaceae</taxon>
        <taxon>Xenorhabdus</taxon>
    </lineage>
</organism>
<evidence type="ECO:0000313" key="2">
    <source>
        <dbReference type="EMBL" id="MDC9620560.1"/>
    </source>
</evidence>
<reference evidence="2 3" key="1">
    <citation type="submission" date="2023-02" db="EMBL/GenBank/DDBJ databases">
        <title>Entomopathogenic bacteria.</title>
        <authorList>
            <person name="Machado R.A."/>
        </authorList>
    </citation>
    <scope>NUCLEOTIDE SEQUENCE [LARGE SCALE GENOMIC DNA]</scope>
    <source>
        <strain evidence="2 3">XENO-7</strain>
    </source>
</reference>
<keyword evidence="3" id="KW-1185">Reference proteome</keyword>
<keyword evidence="1" id="KW-0175">Coiled coil</keyword>
<name>A0ABT5M0T1_9GAMM</name>
<dbReference type="EMBL" id="JAQRFO010000003">
    <property type="protein sequence ID" value="MDC9620560.1"/>
    <property type="molecule type" value="Genomic_DNA"/>
</dbReference>
<feature type="coiled-coil region" evidence="1">
    <location>
        <begin position="190"/>
        <end position="217"/>
    </location>
</feature>